<comment type="caution">
    <text evidence="5">The sequence shown here is derived from an EMBL/GenBank/DDBJ whole genome shotgun (WGS) entry which is preliminary data.</text>
</comment>
<dbReference type="InterPro" id="IPR051310">
    <property type="entry name" value="MCP_chemotaxis"/>
</dbReference>
<dbReference type="PRINTS" id="PR00260">
    <property type="entry name" value="CHEMTRNSDUCR"/>
</dbReference>
<dbReference type="SUPFAM" id="SSF58104">
    <property type="entry name" value="Methyl-accepting chemotaxis protein (MCP) signaling domain"/>
    <property type="match status" value="1"/>
</dbReference>
<keyword evidence="6" id="KW-1185">Reference proteome</keyword>
<name>A0ABQ6APA9_9BRAD</name>
<evidence type="ECO:0000256" key="2">
    <source>
        <dbReference type="ARBA" id="ARBA00029447"/>
    </source>
</evidence>
<gene>
    <name evidence="5" type="ORF">GCM10007857_04750</name>
</gene>
<sequence length="51" mass="5239">MQTILSAVAKIELVISMIAKIATQTDPIALNARIEAAQAGEVGKGFAVIAT</sequence>
<evidence type="ECO:0000256" key="1">
    <source>
        <dbReference type="ARBA" id="ARBA00022500"/>
    </source>
</evidence>
<keyword evidence="3" id="KW-0807">Transducer</keyword>
<dbReference type="EMBL" id="BSOW01000002">
    <property type="protein sequence ID" value="GLR83765.1"/>
    <property type="molecule type" value="Genomic_DNA"/>
</dbReference>
<dbReference type="Proteomes" id="UP001156905">
    <property type="component" value="Unassembled WGS sequence"/>
</dbReference>
<dbReference type="InterPro" id="IPR004090">
    <property type="entry name" value="Chemotax_Me-accpt_rcpt"/>
</dbReference>
<dbReference type="Gene3D" id="1.10.287.950">
    <property type="entry name" value="Methyl-accepting chemotaxis protein"/>
    <property type="match status" value="1"/>
</dbReference>
<evidence type="ECO:0000256" key="3">
    <source>
        <dbReference type="PROSITE-ProRule" id="PRU00284"/>
    </source>
</evidence>
<dbReference type="Pfam" id="PF00015">
    <property type="entry name" value="MCPsignal"/>
    <property type="match status" value="1"/>
</dbReference>
<dbReference type="InterPro" id="IPR004089">
    <property type="entry name" value="MCPsignal_dom"/>
</dbReference>
<comment type="similarity">
    <text evidence="2">Belongs to the methyl-accepting chemotaxis (MCP) protein family.</text>
</comment>
<evidence type="ECO:0000313" key="5">
    <source>
        <dbReference type="EMBL" id="GLR83765.1"/>
    </source>
</evidence>
<proteinExistence type="inferred from homology"/>
<protein>
    <recommendedName>
        <fullName evidence="4">Methyl-accepting transducer domain-containing protein</fullName>
    </recommendedName>
</protein>
<dbReference type="PROSITE" id="PS50111">
    <property type="entry name" value="CHEMOTAXIS_TRANSDUC_2"/>
    <property type="match status" value="1"/>
</dbReference>
<organism evidence="5 6">
    <name type="scientific">Bradyrhizobium iriomotense</name>
    <dbReference type="NCBI Taxonomy" id="441950"/>
    <lineage>
        <taxon>Bacteria</taxon>
        <taxon>Pseudomonadati</taxon>
        <taxon>Pseudomonadota</taxon>
        <taxon>Alphaproteobacteria</taxon>
        <taxon>Hyphomicrobiales</taxon>
        <taxon>Nitrobacteraceae</taxon>
        <taxon>Bradyrhizobium</taxon>
    </lineage>
</organism>
<accession>A0ABQ6APA9</accession>
<keyword evidence="1" id="KW-0145">Chemotaxis</keyword>
<evidence type="ECO:0000313" key="6">
    <source>
        <dbReference type="Proteomes" id="UP001156905"/>
    </source>
</evidence>
<feature type="domain" description="Methyl-accepting transducer" evidence="4">
    <location>
        <begin position="1"/>
        <end position="51"/>
    </location>
</feature>
<reference evidence="6" key="1">
    <citation type="journal article" date="2019" name="Int. J. Syst. Evol. Microbiol.">
        <title>The Global Catalogue of Microorganisms (GCM) 10K type strain sequencing project: providing services to taxonomists for standard genome sequencing and annotation.</title>
        <authorList>
            <consortium name="The Broad Institute Genomics Platform"/>
            <consortium name="The Broad Institute Genome Sequencing Center for Infectious Disease"/>
            <person name="Wu L."/>
            <person name="Ma J."/>
        </authorList>
    </citation>
    <scope>NUCLEOTIDE SEQUENCE [LARGE SCALE GENOMIC DNA]</scope>
    <source>
        <strain evidence="6">NBRC 102520</strain>
    </source>
</reference>
<evidence type="ECO:0000259" key="4">
    <source>
        <dbReference type="PROSITE" id="PS50111"/>
    </source>
</evidence>
<dbReference type="PANTHER" id="PTHR43531">
    <property type="entry name" value="PROTEIN ICFG"/>
    <property type="match status" value="1"/>
</dbReference>
<dbReference type="PANTHER" id="PTHR43531:SF11">
    <property type="entry name" value="METHYL-ACCEPTING CHEMOTAXIS PROTEIN 3"/>
    <property type="match status" value="1"/>
</dbReference>